<feature type="transmembrane region" description="Helical" evidence="10">
    <location>
        <begin position="142"/>
        <end position="166"/>
    </location>
</feature>
<reference evidence="11" key="1">
    <citation type="submission" date="2018-05" db="EMBL/GenBank/DDBJ databases">
        <authorList>
            <person name="Lanie J.A."/>
            <person name="Ng W.-L."/>
            <person name="Kazmierczak K.M."/>
            <person name="Andrzejewski T.M."/>
            <person name="Davidsen T.M."/>
            <person name="Wayne K.J."/>
            <person name="Tettelin H."/>
            <person name="Glass J.I."/>
            <person name="Rusch D."/>
            <person name="Podicherti R."/>
            <person name="Tsui H.-C.T."/>
            <person name="Winkler M.E."/>
        </authorList>
    </citation>
    <scope>NUCLEOTIDE SEQUENCE</scope>
</reference>
<feature type="transmembrane region" description="Helical" evidence="10">
    <location>
        <begin position="113"/>
        <end position="135"/>
    </location>
</feature>
<feature type="transmembrane region" description="Helical" evidence="10">
    <location>
        <begin position="172"/>
        <end position="189"/>
    </location>
</feature>
<keyword evidence="4 10" id="KW-0812">Transmembrane</keyword>
<dbReference type="PANTHER" id="PTHR30309">
    <property type="entry name" value="INNER MEMBRANE PROTEIN YGIH"/>
    <property type="match status" value="1"/>
</dbReference>
<keyword evidence="3" id="KW-0808">Transferase</keyword>
<dbReference type="NCBIfam" id="TIGR00023">
    <property type="entry name" value="glycerol-3-phosphate 1-O-acyltransferase PlsY"/>
    <property type="match status" value="1"/>
</dbReference>
<evidence type="ECO:0000256" key="1">
    <source>
        <dbReference type="ARBA" id="ARBA00022475"/>
    </source>
</evidence>
<feature type="transmembrane region" description="Helical" evidence="10">
    <location>
        <begin position="86"/>
        <end position="107"/>
    </location>
</feature>
<evidence type="ECO:0000256" key="2">
    <source>
        <dbReference type="ARBA" id="ARBA00022516"/>
    </source>
</evidence>
<evidence type="ECO:0000256" key="7">
    <source>
        <dbReference type="ARBA" id="ARBA00023136"/>
    </source>
</evidence>
<keyword evidence="2" id="KW-0444">Lipid biosynthesis</keyword>
<dbReference type="GO" id="GO:0008654">
    <property type="term" value="P:phospholipid biosynthetic process"/>
    <property type="evidence" value="ECO:0007669"/>
    <property type="project" value="UniProtKB-KW"/>
</dbReference>
<dbReference type="HAMAP" id="MF_01043">
    <property type="entry name" value="PlsY"/>
    <property type="match status" value="1"/>
</dbReference>
<name>A0A381XG34_9ZZZZ</name>
<dbReference type="PANTHER" id="PTHR30309:SF0">
    <property type="entry name" value="GLYCEROL-3-PHOSPHATE ACYLTRANSFERASE-RELATED"/>
    <property type="match status" value="1"/>
</dbReference>
<gene>
    <name evidence="11" type="ORF">METZ01_LOCUS116077</name>
</gene>
<keyword evidence="1" id="KW-1003">Cell membrane</keyword>
<keyword evidence="8" id="KW-0594">Phospholipid biosynthesis</keyword>
<dbReference type="AlphaFoldDB" id="A0A381XG34"/>
<evidence type="ECO:0000256" key="10">
    <source>
        <dbReference type="SAM" id="Phobius"/>
    </source>
</evidence>
<evidence type="ECO:0000256" key="5">
    <source>
        <dbReference type="ARBA" id="ARBA00022989"/>
    </source>
</evidence>
<sequence>MDFTFIIIISYVVGALPTSIIIAKSVAGIDIRQHGSGNAGMTNVVRVVGWKPGLIVGAVDIFKGWVATAWFPHFLLINSTKMDISIVQIAAGAAAVLGHTFTIFAGFRGGKGIATLAGMMIALYPVAVAVCIFTFGVTLITWGYVSVSSITASVTLPLVVIMLPLIGFSPPPQPLMIFSIMVPIFVFLTHRDNISRLRQGNEKRFEKAVLSSRKNQSKP</sequence>
<evidence type="ECO:0000256" key="3">
    <source>
        <dbReference type="ARBA" id="ARBA00022679"/>
    </source>
</evidence>
<evidence type="ECO:0000256" key="4">
    <source>
        <dbReference type="ARBA" id="ARBA00022692"/>
    </source>
</evidence>
<dbReference type="InterPro" id="IPR003811">
    <property type="entry name" value="G3P_acylTferase_PlsY"/>
</dbReference>
<evidence type="ECO:0000256" key="6">
    <source>
        <dbReference type="ARBA" id="ARBA00023098"/>
    </source>
</evidence>
<dbReference type="SMART" id="SM01207">
    <property type="entry name" value="G3P_acyltransf"/>
    <property type="match status" value="1"/>
</dbReference>
<dbReference type="GO" id="GO:0043772">
    <property type="term" value="F:acyl-phosphate glycerol-3-phosphate acyltransferase activity"/>
    <property type="evidence" value="ECO:0007669"/>
    <property type="project" value="InterPro"/>
</dbReference>
<keyword evidence="6" id="KW-0443">Lipid metabolism</keyword>
<dbReference type="EMBL" id="UINC01014913">
    <property type="protein sequence ID" value="SVA63223.1"/>
    <property type="molecule type" value="Genomic_DNA"/>
</dbReference>
<evidence type="ECO:0000256" key="8">
    <source>
        <dbReference type="ARBA" id="ARBA00023209"/>
    </source>
</evidence>
<keyword evidence="9" id="KW-1208">Phospholipid metabolism</keyword>
<feature type="transmembrane region" description="Helical" evidence="10">
    <location>
        <begin position="6"/>
        <end position="23"/>
    </location>
</feature>
<accession>A0A381XG34</accession>
<protein>
    <submittedName>
        <fullName evidence="11">Uncharacterized protein</fullName>
    </submittedName>
</protein>
<dbReference type="Pfam" id="PF02660">
    <property type="entry name" value="G3P_acyltransf"/>
    <property type="match status" value="1"/>
</dbReference>
<evidence type="ECO:0000313" key="11">
    <source>
        <dbReference type="EMBL" id="SVA63223.1"/>
    </source>
</evidence>
<keyword evidence="7 10" id="KW-0472">Membrane</keyword>
<organism evidence="11">
    <name type="scientific">marine metagenome</name>
    <dbReference type="NCBI Taxonomy" id="408172"/>
    <lineage>
        <taxon>unclassified sequences</taxon>
        <taxon>metagenomes</taxon>
        <taxon>ecological metagenomes</taxon>
    </lineage>
</organism>
<keyword evidence="5 10" id="KW-1133">Transmembrane helix</keyword>
<evidence type="ECO:0000256" key="9">
    <source>
        <dbReference type="ARBA" id="ARBA00023264"/>
    </source>
</evidence>
<proteinExistence type="inferred from homology"/>
<dbReference type="GO" id="GO:0005886">
    <property type="term" value="C:plasma membrane"/>
    <property type="evidence" value="ECO:0007669"/>
    <property type="project" value="InterPro"/>
</dbReference>